<dbReference type="Proteomes" id="UP000523682">
    <property type="component" value="Unassembled WGS sequence"/>
</dbReference>
<keyword evidence="4" id="KW-1185">Reference proteome</keyword>
<evidence type="ECO:0000313" key="4">
    <source>
        <dbReference type="Proteomes" id="UP000523682"/>
    </source>
</evidence>
<protein>
    <submittedName>
        <fullName evidence="3">Uncharacterized protein</fullName>
    </submittedName>
</protein>
<feature type="transmembrane region" description="Helical" evidence="2">
    <location>
        <begin position="92"/>
        <end position="111"/>
    </location>
</feature>
<dbReference type="EMBL" id="JACDTZ010000001">
    <property type="protein sequence ID" value="MBA5243933.1"/>
    <property type="molecule type" value="Genomic_DNA"/>
</dbReference>
<evidence type="ECO:0000313" key="3">
    <source>
        <dbReference type="EMBL" id="MBA5243933.1"/>
    </source>
</evidence>
<feature type="region of interest" description="Disordered" evidence="1">
    <location>
        <begin position="1"/>
        <end position="53"/>
    </location>
</feature>
<feature type="compositionally biased region" description="Pro residues" evidence="1">
    <location>
        <begin position="246"/>
        <end position="264"/>
    </location>
</feature>
<dbReference type="Pfam" id="PF19609">
    <property type="entry name" value="DUF6114"/>
    <property type="match status" value="1"/>
</dbReference>
<keyword evidence="2" id="KW-0812">Transmembrane</keyword>
<gene>
    <name evidence="3" type="ORF">H0193_03745</name>
</gene>
<reference evidence="3 4" key="1">
    <citation type="submission" date="2020-07" db="EMBL/GenBank/DDBJ databases">
        <title>Draft genome and description of Corynebacterium haemomassiliense strain Marseile-Q3615 sp. nov.</title>
        <authorList>
            <person name="Boxberger M."/>
            <person name="La Scola B."/>
        </authorList>
    </citation>
    <scope>NUCLEOTIDE SEQUENCE [LARGE SCALE GENOMIC DNA]</scope>
    <source>
        <strain evidence="3 4">Marseille-Q3615</strain>
    </source>
</reference>
<feature type="region of interest" description="Disordered" evidence="1">
    <location>
        <begin position="167"/>
        <end position="197"/>
    </location>
</feature>
<dbReference type="InterPro" id="IPR046096">
    <property type="entry name" value="DUF6114"/>
</dbReference>
<dbReference type="AlphaFoldDB" id="A0A7W2I3D6"/>
<feature type="transmembrane region" description="Helical" evidence="2">
    <location>
        <begin position="118"/>
        <end position="138"/>
    </location>
</feature>
<feature type="compositionally biased region" description="Basic and acidic residues" evidence="1">
    <location>
        <begin position="30"/>
        <end position="53"/>
    </location>
</feature>
<name>A0A7W2I3D6_9CORY</name>
<feature type="compositionally biased region" description="Acidic residues" evidence="1">
    <location>
        <begin position="8"/>
        <end position="23"/>
    </location>
</feature>
<evidence type="ECO:0000256" key="2">
    <source>
        <dbReference type="SAM" id="Phobius"/>
    </source>
</evidence>
<accession>A0A7W2I3D6</accession>
<dbReference type="RefSeq" id="WP_181888616.1">
    <property type="nucleotide sequence ID" value="NZ_CP170998.1"/>
</dbReference>
<comment type="caution">
    <text evidence="3">The sequence shown here is derived from an EMBL/GenBank/DDBJ whole genome shotgun (WGS) entry which is preliminary data.</text>
</comment>
<evidence type="ECO:0000256" key="1">
    <source>
        <dbReference type="SAM" id="MobiDB-lite"/>
    </source>
</evidence>
<organism evidence="3 4">
    <name type="scientific">Corynebacterium haemomassiliense</name>
    <dbReference type="NCBI Taxonomy" id="2754726"/>
    <lineage>
        <taxon>Bacteria</taxon>
        <taxon>Bacillati</taxon>
        <taxon>Actinomycetota</taxon>
        <taxon>Actinomycetes</taxon>
        <taxon>Mycobacteriales</taxon>
        <taxon>Corynebacteriaceae</taxon>
        <taxon>Corynebacterium</taxon>
    </lineage>
</organism>
<keyword evidence="2" id="KW-1133">Transmembrane helix</keyword>
<feature type="transmembrane region" description="Helical" evidence="2">
    <location>
        <begin position="65"/>
        <end position="86"/>
    </location>
</feature>
<feature type="region of interest" description="Disordered" evidence="1">
    <location>
        <begin position="234"/>
        <end position="288"/>
    </location>
</feature>
<proteinExistence type="predicted"/>
<keyword evidence="2" id="KW-0472">Membrane</keyword>
<sequence length="463" mass="48422">MAARANTEPEDDDFFFDDGDSEDAQQSAADEEKKGRGAKRRDGGHRAEQTPARERFKAWRKQRPFLPGLLVILSGVVMLAPAYFTIRVSDLLVMIATISGVSTLLIGAALIMSGIGMWLQPFAAPYLGVMSILVAIVALPTSNIGGFLVGSLLGIVGGALGLAWEDRDAKPGGKHTRSGKREQAPPAADEGEVPRRGGSTKIDLSLLRNAKSVAVVLSAAGLLAVNLGEEPAVNAQESAPQQPQIPALPPLPPAPELPQLPSLPNPLDIQVPPAPQLPSAQAPQPEESRDLLTYPELEPTRTIAPQNLSTVTADNVAITGNVRATMGMVTIGDVPTRTLILTGDKLTARNLSLEVPGFAARGILTTGQVETQVSDGPVTVVATGLTATPVVAGVPTVPVTVDLRGSLGDVLAQLGVPDARPVPNVPVPNFVMDRIALGNVSMQMVSLDGLHLHAPAVQLKVPK</sequence>